<dbReference type="Gene3D" id="1.10.10.10">
    <property type="entry name" value="Winged helix-like DNA-binding domain superfamily/Winged helix DNA-binding domain"/>
    <property type="match status" value="1"/>
</dbReference>
<evidence type="ECO:0000256" key="1">
    <source>
        <dbReference type="SAM" id="MobiDB-lite"/>
    </source>
</evidence>
<feature type="compositionally biased region" description="Basic and acidic residues" evidence="1">
    <location>
        <begin position="119"/>
        <end position="128"/>
    </location>
</feature>
<evidence type="ECO:0008006" key="3">
    <source>
        <dbReference type="Google" id="ProtNLM"/>
    </source>
</evidence>
<sequence length="200" mass="21207">MSGMTATAADVTSQYTTQVTSDLEHNVQEQERLGAEISALQEKLSRLQRDHSVLVTVAQALGVSAPAPAGTGASRSPLPSPRHQEPAPLDAERDTPAVQPPAPAAATPSTTAKNNARRPSSDTDDKPTLVELTRRRLAGQEQPHSAAQIAQALQDSHPERGIKITVVRTTLENLVAKNQARRTKKGSSVFYSAPAAPQAD</sequence>
<feature type="compositionally biased region" description="Basic and acidic residues" evidence="1">
    <location>
        <begin position="82"/>
        <end position="95"/>
    </location>
</feature>
<feature type="compositionally biased region" description="Polar residues" evidence="1">
    <location>
        <begin position="10"/>
        <end position="21"/>
    </location>
</feature>
<name>A0AAU1IBZ1_9ACTN</name>
<feature type="region of interest" description="Disordered" evidence="1">
    <location>
        <begin position="1"/>
        <end position="27"/>
    </location>
</feature>
<accession>A0AAU1IBZ1</accession>
<reference evidence="2" key="1">
    <citation type="submission" date="2022-10" db="EMBL/GenBank/DDBJ databases">
        <title>The complete genomes of actinobacterial strains from the NBC collection.</title>
        <authorList>
            <person name="Joergensen T.S."/>
            <person name="Alvarez Arevalo M."/>
            <person name="Sterndorff E.B."/>
            <person name="Faurdal D."/>
            <person name="Vuksanovic O."/>
            <person name="Mourched A.-S."/>
            <person name="Charusanti P."/>
            <person name="Shaw S."/>
            <person name="Blin K."/>
            <person name="Weber T."/>
        </authorList>
    </citation>
    <scope>NUCLEOTIDE SEQUENCE</scope>
    <source>
        <strain evidence="2">NBC 00180</strain>
    </source>
</reference>
<dbReference type="EMBL" id="CP108140">
    <property type="protein sequence ID" value="WTP91376.1"/>
    <property type="molecule type" value="Genomic_DNA"/>
</dbReference>
<evidence type="ECO:0000313" key="2">
    <source>
        <dbReference type="EMBL" id="WTP91376.1"/>
    </source>
</evidence>
<gene>
    <name evidence="2" type="ORF">OG477_41490</name>
</gene>
<feature type="region of interest" description="Disordered" evidence="1">
    <location>
        <begin position="65"/>
        <end position="128"/>
    </location>
</feature>
<dbReference type="InterPro" id="IPR036388">
    <property type="entry name" value="WH-like_DNA-bd_sf"/>
</dbReference>
<organism evidence="2">
    <name type="scientific">Streptomyces sp. NBC_00180</name>
    <dbReference type="NCBI Taxonomy" id="2903632"/>
    <lineage>
        <taxon>Bacteria</taxon>
        <taxon>Bacillati</taxon>
        <taxon>Actinomycetota</taxon>
        <taxon>Actinomycetes</taxon>
        <taxon>Kitasatosporales</taxon>
        <taxon>Streptomycetaceae</taxon>
        <taxon>Streptomyces</taxon>
    </lineage>
</organism>
<dbReference type="AlphaFoldDB" id="A0AAU1IBZ1"/>
<proteinExistence type="predicted"/>
<protein>
    <recommendedName>
        <fullName evidence="3">Regulatory protein</fullName>
    </recommendedName>
</protein>